<dbReference type="Pfam" id="PF08239">
    <property type="entry name" value="SH3_3"/>
    <property type="match status" value="1"/>
</dbReference>
<accession>A0A2H0LPE5</accession>
<evidence type="ECO:0000256" key="2">
    <source>
        <dbReference type="SAM" id="Phobius"/>
    </source>
</evidence>
<reference evidence="5 6" key="1">
    <citation type="submission" date="2017-09" db="EMBL/GenBank/DDBJ databases">
        <title>Depth-based differentiation of microbial function through sediment-hosted aquifers and enrichment of novel symbionts in the deep terrestrial subsurface.</title>
        <authorList>
            <person name="Probst A.J."/>
            <person name="Ladd B."/>
            <person name="Jarett J.K."/>
            <person name="Geller-Mcgrath D.E."/>
            <person name="Sieber C.M."/>
            <person name="Emerson J.B."/>
            <person name="Anantharaman K."/>
            <person name="Thomas B.C."/>
            <person name="Malmstrom R."/>
            <person name="Stieglmeier M."/>
            <person name="Klingl A."/>
            <person name="Woyke T."/>
            <person name="Ryan C.M."/>
            <person name="Banfield J.F."/>
        </authorList>
    </citation>
    <scope>NUCLEOTIDE SEQUENCE [LARGE SCALE GENOMIC DNA]</scope>
    <source>
        <strain evidence="5">CG11_big_fil_rev_8_21_14_0_20_45_26</strain>
    </source>
</reference>
<dbReference type="Pfam" id="PF00515">
    <property type="entry name" value="TPR_1"/>
    <property type="match status" value="1"/>
</dbReference>
<feature type="transmembrane region" description="Helical" evidence="2">
    <location>
        <begin position="164"/>
        <end position="181"/>
    </location>
</feature>
<name>A0A2H0LPE5_9BACT</name>
<evidence type="ECO:0000313" key="6">
    <source>
        <dbReference type="Proteomes" id="UP000230859"/>
    </source>
</evidence>
<gene>
    <name evidence="5" type="ORF">COV74_05390</name>
</gene>
<protein>
    <recommendedName>
        <fullName evidence="4">SH3b domain-containing protein</fullName>
    </recommendedName>
</protein>
<dbReference type="EMBL" id="PCVY01000047">
    <property type="protein sequence ID" value="PIQ86299.1"/>
    <property type="molecule type" value="Genomic_DNA"/>
</dbReference>
<comment type="caution">
    <text evidence="5">The sequence shown here is derived from an EMBL/GenBank/DDBJ whole genome shotgun (WGS) entry which is preliminary data.</text>
</comment>
<dbReference type="InterPro" id="IPR019734">
    <property type="entry name" value="TPR_rpt"/>
</dbReference>
<dbReference type="Gene3D" id="2.30.30.40">
    <property type="entry name" value="SH3 Domains"/>
    <property type="match status" value="1"/>
</dbReference>
<dbReference type="AlphaFoldDB" id="A0A2H0LPE5"/>
<evidence type="ECO:0000256" key="3">
    <source>
        <dbReference type="SAM" id="SignalP"/>
    </source>
</evidence>
<organism evidence="5 6">
    <name type="scientific">Candidatus Abzuiibacterium crystallinum</name>
    <dbReference type="NCBI Taxonomy" id="1974748"/>
    <lineage>
        <taxon>Bacteria</taxon>
        <taxon>Pseudomonadati</taxon>
        <taxon>Candidatus Omnitrophota</taxon>
        <taxon>Candidatus Abzuiibacterium</taxon>
    </lineage>
</organism>
<dbReference type="InterPro" id="IPR003646">
    <property type="entry name" value="SH3-like_bac-type"/>
</dbReference>
<dbReference type="PROSITE" id="PS51257">
    <property type="entry name" value="PROKAR_LIPOPROTEIN"/>
    <property type="match status" value="1"/>
</dbReference>
<feature type="domain" description="SH3b" evidence="4">
    <location>
        <begin position="195"/>
        <end position="244"/>
    </location>
</feature>
<dbReference type="Gene3D" id="1.25.40.10">
    <property type="entry name" value="Tetratricopeptide repeat domain"/>
    <property type="match status" value="1"/>
</dbReference>
<evidence type="ECO:0000313" key="5">
    <source>
        <dbReference type="EMBL" id="PIQ86299.1"/>
    </source>
</evidence>
<feature type="chain" id="PRO_5013668472" description="SH3b domain-containing protein" evidence="3">
    <location>
        <begin position="21"/>
        <end position="248"/>
    </location>
</feature>
<proteinExistence type="predicted"/>
<evidence type="ECO:0000256" key="1">
    <source>
        <dbReference type="PROSITE-ProRule" id="PRU00339"/>
    </source>
</evidence>
<dbReference type="SMART" id="SM00028">
    <property type="entry name" value="TPR"/>
    <property type="match status" value="1"/>
</dbReference>
<feature type="transmembrane region" description="Helical" evidence="2">
    <location>
        <begin position="131"/>
        <end position="152"/>
    </location>
</feature>
<keyword evidence="3" id="KW-0732">Signal</keyword>
<evidence type="ECO:0000259" key="4">
    <source>
        <dbReference type="Pfam" id="PF08239"/>
    </source>
</evidence>
<dbReference type="PROSITE" id="PS50005">
    <property type="entry name" value="TPR"/>
    <property type="match status" value="1"/>
</dbReference>
<feature type="signal peptide" evidence="3">
    <location>
        <begin position="1"/>
        <end position="20"/>
    </location>
</feature>
<dbReference type="SUPFAM" id="SSF48452">
    <property type="entry name" value="TPR-like"/>
    <property type="match status" value="1"/>
</dbReference>
<feature type="repeat" description="TPR" evidence="1">
    <location>
        <begin position="57"/>
        <end position="90"/>
    </location>
</feature>
<keyword evidence="2" id="KW-0812">Transmembrane</keyword>
<dbReference type="Proteomes" id="UP000230859">
    <property type="component" value="Unassembled WGS sequence"/>
</dbReference>
<keyword evidence="1" id="KW-0802">TPR repeat</keyword>
<keyword evidence="2" id="KW-0472">Membrane</keyword>
<sequence>MRLKLAMLTALLLACSSVWADEAVVSTFQSANEAYRHAQFEEAFKKYEQAAQKINDANVYYNMGNAAFKMNKVGLAILNYERARQLNPRNRDILENLQYVQSGLEYKVEDKRSWFVRWNDQLLSWVKLREFGYALLVVYILLLGRGCLGLILKKQLTFKSFDRFLIICLILIAIGMGLKYFNQQIRQDGVVIEPNVKVHFGPSDDDRVAFRLNEGMQVDVIDKSNDWYRISLVNGEIGWVHRKGLGLV</sequence>
<keyword evidence="2" id="KW-1133">Transmembrane helix</keyword>
<dbReference type="InterPro" id="IPR011990">
    <property type="entry name" value="TPR-like_helical_dom_sf"/>
</dbReference>